<reference evidence="1 2" key="1">
    <citation type="submission" date="2018-08" db="EMBL/GenBank/DDBJ databases">
        <title>Genomic investigation of the strawberry pathogen Phytophthora fragariae indicates pathogenicity is determined by transcriptional variation in three key races.</title>
        <authorList>
            <person name="Adams T.M."/>
            <person name="Armitage A.D."/>
            <person name="Sobczyk M.K."/>
            <person name="Bates H.J."/>
            <person name="Dunwell J.M."/>
            <person name="Nellist C.F."/>
            <person name="Harrison R.J."/>
        </authorList>
    </citation>
    <scope>NUCLEOTIDE SEQUENCE [LARGE SCALE GENOMIC DNA]</scope>
    <source>
        <strain evidence="1 2">A4</strain>
    </source>
</reference>
<gene>
    <name evidence="1" type="ORF">PF001_g3128</name>
</gene>
<evidence type="ECO:0000313" key="2">
    <source>
        <dbReference type="Proteomes" id="UP000437068"/>
    </source>
</evidence>
<accession>A0A6A4EXS2</accession>
<name>A0A6A4EXS2_9STRA</name>
<evidence type="ECO:0000313" key="1">
    <source>
        <dbReference type="EMBL" id="KAE9325062.1"/>
    </source>
</evidence>
<proteinExistence type="predicted"/>
<protein>
    <submittedName>
        <fullName evidence="1">Uncharacterized protein</fullName>
    </submittedName>
</protein>
<dbReference type="EMBL" id="QXGE01000096">
    <property type="protein sequence ID" value="KAE9325062.1"/>
    <property type="molecule type" value="Genomic_DNA"/>
</dbReference>
<organism evidence="1 2">
    <name type="scientific">Phytophthora fragariae</name>
    <dbReference type="NCBI Taxonomy" id="53985"/>
    <lineage>
        <taxon>Eukaryota</taxon>
        <taxon>Sar</taxon>
        <taxon>Stramenopiles</taxon>
        <taxon>Oomycota</taxon>
        <taxon>Peronosporomycetes</taxon>
        <taxon>Peronosporales</taxon>
        <taxon>Peronosporaceae</taxon>
        <taxon>Phytophthora</taxon>
    </lineage>
</organism>
<sequence length="121" mass="13635">MFKKTPVIMLVCKLSGTYAKSNGVVDFLITRGKKRVFIVEAKHCDFKKSSFQGVLGMAVAVDNINKECVYRIATNYVEWKYPKRICAGIEQFGDVVNRNDFLPQSDIKRVASRLHAILSGC</sequence>
<dbReference type="Proteomes" id="UP000437068">
    <property type="component" value="Unassembled WGS sequence"/>
</dbReference>
<dbReference type="AlphaFoldDB" id="A0A6A4EXS2"/>
<comment type="caution">
    <text evidence="1">The sequence shown here is derived from an EMBL/GenBank/DDBJ whole genome shotgun (WGS) entry which is preliminary data.</text>
</comment>